<dbReference type="Proteomes" id="UP001062846">
    <property type="component" value="Chromosome 1"/>
</dbReference>
<organism evidence="1 2">
    <name type="scientific">Rhododendron molle</name>
    <name type="common">Chinese azalea</name>
    <name type="synonym">Azalea mollis</name>
    <dbReference type="NCBI Taxonomy" id="49168"/>
    <lineage>
        <taxon>Eukaryota</taxon>
        <taxon>Viridiplantae</taxon>
        <taxon>Streptophyta</taxon>
        <taxon>Embryophyta</taxon>
        <taxon>Tracheophyta</taxon>
        <taxon>Spermatophyta</taxon>
        <taxon>Magnoliopsida</taxon>
        <taxon>eudicotyledons</taxon>
        <taxon>Gunneridae</taxon>
        <taxon>Pentapetalae</taxon>
        <taxon>asterids</taxon>
        <taxon>Ericales</taxon>
        <taxon>Ericaceae</taxon>
        <taxon>Ericoideae</taxon>
        <taxon>Rhodoreae</taxon>
        <taxon>Rhododendron</taxon>
    </lineage>
</organism>
<name>A0ACC0PZS0_RHOML</name>
<dbReference type="EMBL" id="CM046388">
    <property type="protein sequence ID" value="KAI8570268.1"/>
    <property type="molecule type" value="Genomic_DNA"/>
</dbReference>
<reference evidence="1" key="1">
    <citation type="submission" date="2022-02" db="EMBL/GenBank/DDBJ databases">
        <title>Plant Genome Project.</title>
        <authorList>
            <person name="Zhang R.-G."/>
        </authorList>
    </citation>
    <scope>NUCLEOTIDE SEQUENCE</scope>
    <source>
        <strain evidence="1">AT1</strain>
    </source>
</reference>
<protein>
    <submittedName>
        <fullName evidence="1">Uncharacterized protein</fullName>
    </submittedName>
</protein>
<proteinExistence type="predicted"/>
<evidence type="ECO:0000313" key="2">
    <source>
        <dbReference type="Proteomes" id="UP001062846"/>
    </source>
</evidence>
<keyword evidence="2" id="KW-1185">Reference proteome</keyword>
<gene>
    <name evidence="1" type="ORF">RHMOL_Rhmol01G0021100</name>
</gene>
<accession>A0ACC0PZS0</accession>
<comment type="caution">
    <text evidence="1">The sequence shown here is derived from an EMBL/GenBank/DDBJ whole genome shotgun (WGS) entry which is preliminary data.</text>
</comment>
<sequence length="1656" mass="188802">MCNPTTILDKIVEKIVGIAFKSVGRHLGYLFHYKRNMKDLEVEMNKLQKRRITIEGQIDEAKTSGDVILDNVSEWLNGAERLRQGVDTFMEEKTVKENVRCSKFSFPDFISWYKLSKEAKKKMGYVRSLYEEGNFGTNIARRAPPPPELQFPSSGEYMSFDSRELVFKRIMEALKDSKVNVIGVYGTGGVGKTTMVEKVGEQMKKDGLFDEVVMAVVSQDAKVVKIQGVLADCLNNLKLEGETEVGRAKTLWNRLNNGKRNLVILDDVWKELNLKEIGIPITNGNKGCKVILTSRNQRVFKDMDVHKYFPIEVLSKEEAWNLFKKKMGDSGDSNDQLHDIANVVCKECQGLPVAILAVATALKDKSMVDWTSSLDKLQKSMLNDIEDIDPNLFKSLRLSYDYLKSKDAKSCFLLCCLFPEDAQVPIEELASHCLARRLLCQEPTTLEKARVIVCSVVNTLKTSCLLLDGKNDDFVKMHDIVRDVAILIAKEEKAFLVKHGVDEWPETGTYEKYLAISLRSETISELPDEFECPELHTLMLECSSSKFQPELNKGIPDGFFKGTKKLMVLELNRVTLLPLPSSLGKLMELRMLRLNNCKLGDIAILKYLKNTLEVLRLRGSDIKALPPEIGELTRLRLLDLGYCRKLDVIPNGVISKLHRLEELHFPLSFENWEATTGNEEISKVSLDELMSLTQLSTLDIHIPHPRMLPKDLGFQNLNRFIITVGATSYLDSEVYSVVVLRGIDIDDDFNILERLLGKPGRGGPYPSRSFNNLTQLVLQDWRLKYLFSPSCARGLLQLQHLKITRSEILEAVIGNEGEKDEEIIANVIKFSQLKILHLIGLPHLISFYPGIKKATTIESHSFPPTQSLFNEKVAFPALEKLHIESVPNITKIWDKNLLPIESFCLLRSLYVCNCEKLMNVVPSHMLPLLKNIEILEVENCGEMEVIVVLEKREEKTQEATNEYMFIVQVAFPTLEELIITSVPNITEIWDMNLLPARSFCLLRSLKVKNCKKLMNVIPSHILPQLKSIKTLEVSKCPEMEVIVVLEKREKETQEATIKDIILHFPELRSLALRGLENLKRVCAYKSEVQLCFNVQVAFPSLEVLSIISMPNIIEIWDKNLLQPESFCLLRSLGVRGCEKLRSLRVENCEKLMNVVPSHMFPLLKNIETLDVSNCPQMEVIVVLEKREEEIQEDPNKDMILQFPELRRMTLQNLESLKGVCAYKFEDRLCFNVPVAFPSLEVLSIISMPNIIEIWDKNLLQPESFRPLRSLGVRGCEKLRSLRVKNCEKLMNVVPSHMFPLLKNIETLDVSNCPQMEVIIVLEKREEEIQETPNKDMILQFPELRRMTLQNLESLKGVCAYKFEDRLCFNVQVAFPSLEELSIYSMHNITKIWDKNLLQPESFCLLRSLGVRGYEKLRSLAIMDCEKLMNVVPSHMFSLLKNIENLYVSKCPEMEVIIVLEKREEETQEATNKDTIIVFPELRYLMLQELENLKGVCAYKSEDRLCFNVQVIVLVFIKTSRENPDPDEACTARPDAAEGVPAAGYVVEGGGVWRESDGLLGVFVGLPALDLLVQEKLGLELQFVKVLTVMAQPFCLMTFYITFEANDLADEGKVEIYQTEVLMGPPHGRNPWSVKSLRLKPGQGSGDREAEWFWKDL</sequence>
<evidence type="ECO:0000313" key="1">
    <source>
        <dbReference type="EMBL" id="KAI8570268.1"/>
    </source>
</evidence>